<organism evidence="1 2">
    <name type="scientific">Rhynchophorus ferrugineus</name>
    <name type="common">Red palm weevil</name>
    <name type="synonym">Curculio ferrugineus</name>
    <dbReference type="NCBI Taxonomy" id="354439"/>
    <lineage>
        <taxon>Eukaryota</taxon>
        <taxon>Metazoa</taxon>
        <taxon>Ecdysozoa</taxon>
        <taxon>Arthropoda</taxon>
        <taxon>Hexapoda</taxon>
        <taxon>Insecta</taxon>
        <taxon>Pterygota</taxon>
        <taxon>Neoptera</taxon>
        <taxon>Endopterygota</taxon>
        <taxon>Coleoptera</taxon>
        <taxon>Polyphaga</taxon>
        <taxon>Cucujiformia</taxon>
        <taxon>Curculionidae</taxon>
        <taxon>Dryophthorinae</taxon>
        <taxon>Rhynchophorus</taxon>
    </lineage>
</organism>
<protein>
    <submittedName>
        <fullName evidence="1">Uncharacterized protein</fullName>
    </submittedName>
</protein>
<name>A0A834IFK8_RHYFE</name>
<dbReference type="EMBL" id="JAACXV010003824">
    <property type="protein sequence ID" value="KAF7277165.1"/>
    <property type="molecule type" value="Genomic_DNA"/>
</dbReference>
<dbReference type="AlphaFoldDB" id="A0A834IFK8"/>
<evidence type="ECO:0000313" key="2">
    <source>
        <dbReference type="Proteomes" id="UP000625711"/>
    </source>
</evidence>
<dbReference type="Proteomes" id="UP000625711">
    <property type="component" value="Unassembled WGS sequence"/>
</dbReference>
<keyword evidence="2" id="KW-1185">Reference proteome</keyword>
<proteinExistence type="predicted"/>
<comment type="caution">
    <text evidence="1">The sequence shown here is derived from an EMBL/GenBank/DDBJ whole genome shotgun (WGS) entry which is preliminary data.</text>
</comment>
<reference evidence="1" key="1">
    <citation type="submission" date="2020-08" db="EMBL/GenBank/DDBJ databases">
        <title>Genome sequencing and assembly of the red palm weevil Rhynchophorus ferrugineus.</title>
        <authorList>
            <person name="Dias G.B."/>
            <person name="Bergman C.M."/>
            <person name="Manee M."/>
        </authorList>
    </citation>
    <scope>NUCLEOTIDE SEQUENCE</scope>
    <source>
        <strain evidence="1">AA-2017</strain>
        <tissue evidence="1">Whole larva</tissue>
    </source>
</reference>
<sequence length="66" mass="7227">MRLNDTLKSDHYPHGVEPSPRFLIFLIYDATTATTVALDQIVRNGDSNLPVVGLVSVLGMVMNAIE</sequence>
<evidence type="ECO:0000313" key="1">
    <source>
        <dbReference type="EMBL" id="KAF7277165.1"/>
    </source>
</evidence>
<gene>
    <name evidence="1" type="ORF">GWI33_009350</name>
</gene>
<accession>A0A834IFK8</accession>